<evidence type="ECO:0000256" key="1">
    <source>
        <dbReference type="SAM" id="Phobius"/>
    </source>
</evidence>
<feature type="transmembrane region" description="Helical" evidence="1">
    <location>
        <begin position="108"/>
        <end position="131"/>
    </location>
</feature>
<dbReference type="RefSeq" id="WP_324619031.1">
    <property type="nucleotide sequence ID" value="NZ_JAYKOT010000003.1"/>
</dbReference>
<protein>
    <submittedName>
        <fullName evidence="2">TraX family protein</fullName>
    </submittedName>
</protein>
<keyword evidence="3" id="KW-1185">Reference proteome</keyword>
<sequence>MTHFQIKLIALITMFIDHFAMVFGYYGVGLFSSKTTYLLRSIGRIAFPIFAFNISNGLEKTKSREKYLERLVLFAFISEIPFVLMHYGGDSIMQNFTSFFEIFSNLKFNLSLEPLEILALISTNILVFYFFQYKNKKFCLFYLLASSLSIISLYSLPYRVYILDPTKLNVFYTLFTGAFVSYILDSIILRFKKFDGKKLIEIVLLAIMAGLTIFVFTKNSDYGYKGVLLIFLLYVFKKIKFLQLITLTCWLYFTYYYPIPMGEEISLLFVFSLVSVLVAFLYNGKKGYNNKVFRIFTYIFYPLHISLLFIFSFLYQLGII</sequence>
<evidence type="ECO:0000313" key="3">
    <source>
        <dbReference type="Proteomes" id="UP001357733"/>
    </source>
</evidence>
<reference evidence="2 3" key="1">
    <citation type="submission" date="2024-01" db="EMBL/GenBank/DDBJ databases">
        <title>Complete genome sequence of Citroniella saccharovorans strain M6.X9, isolated from human fecal sample.</title>
        <authorList>
            <person name="Cheng G."/>
            <person name="Westerholm M."/>
            <person name="Schnurer A."/>
        </authorList>
    </citation>
    <scope>NUCLEOTIDE SEQUENCE [LARGE SCALE GENOMIC DNA]</scope>
    <source>
        <strain evidence="2 3">DSM 29873</strain>
    </source>
</reference>
<keyword evidence="1" id="KW-0812">Transmembrane</keyword>
<feature type="transmembrane region" description="Helical" evidence="1">
    <location>
        <begin position="295"/>
        <end position="315"/>
    </location>
</feature>
<dbReference type="Proteomes" id="UP001357733">
    <property type="component" value="Unassembled WGS sequence"/>
</dbReference>
<feature type="transmembrane region" description="Helical" evidence="1">
    <location>
        <begin position="9"/>
        <end position="31"/>
    </location>
</feature>
<evidence type="ECO:0000313" key="2">
    <source>
        <dbReference type="EMBL" id="MEB3428956.1"/>
    </source>
</evidence>
<dbReference type="EMBL" id="JAYKOT010000003">
    <property type="protein sequence ID" value="MEB3428956.1"/>
    <property type="molecule type" value="Genomic_DNA"/>
</dbReference>
<keyword evidence="1" id="KW-1133">Transmembrane helix</keyword>
<dbReference type="InterPro" id="IPR008875">
    <property type="entry name" value="TraX"/>
</dbReference>
<comment type="caution">
    <text evidence="2">The sequence shown here is derived from an EMBL/GenBank/DDBJ whole genome shotgun (WGS) entry which is preliminary data.</text>
</comment>
<feature type="transmembrane region" description="Helical" evidence="1">
    <location>
        <begin position="168"/>
        <end position="187"/>
    </location>
</feature>
<feature type="transmembrane region" description="Helical" evidence="1">
    <location>
        <begin position="199"/>
        <end position="216"/>
    </location>
</feature>
<keyword evidence="1" id="KW-0472">Membrane</keyword>
<proteinExistence type="predicted"/>
<name>A0AAW9MSI2_9FIRM</name>
<organism evidence="2 3">
    <name type="scientific">Citroniella saccharovorans</name>
    <dbReference type="NCBI Taxonomy" id="2053367"/>
    <lineage>
        <taxon>Bacteria</taxon>
        <taxon>Bacillati</taxon>
        <taxon>Bacillota</taxon>
        <taxon>Tissierellia</taxon>
        <taxon>Tissierellales</taxon>
        <taxon>Peptoniphilaceae</taxon>
        <taxon>Citroniella</taxon>
    </lineage>
</organism>
<dbReference type="AlphaFoldDB" id="A0AAW9MSI2"/>
<dbReference type="Pfam" id="PF05857">
    <property type="entry name" value="TraX"/>
    <property type="match status" value="2"/>
</dbReference>
<feature type="transmembrane region" description="Helical" evidence="1">
    <location>
        <begin position="138"/>
        <end position="156"/>
    </location>
</feature>
<gene>
    <name evidence="2" type="ORF">VLK81_02765</name>
</gene>
<feature type="transmembrane region" description="Helical" evidence="1">
    <location>
        <begin position="37"/>
        <end position="55"/>
    </location>
</feature>
<feature type="transmembrane region" description="Helical" evidence="1">
    <location>
        <begin position="265"/>
        <end position="283"/>
    </location>
</feature>
<feature type="transmembrane region" description="Helical" evidence="1">
    <location>
        <begin position="67"/>
        <end position="88"/>
    </location>
</feature>
<feature type="transmembrane region" description="Helical" evidence="1">
    <location>
        <begin position="241"/>
        <end position="259"/>
    </location>
</feature>
<accession>A0AAW9MSI2</accession>